<evidence type="ECO:0000256" key="6">
    <source>
        <dbReference type="SAM" id="MobiDB-lite"/>
    </source>
</evidence>
<comment type="domain">
    <text evidence="5">The QLQ domain and WRC domain may be involved in protein-protein interaction and DNA-binding, respectively.</text>
</comment>
<keyword evidence="5" id="KW-0010">Activator</keyword>
<dbReference type="Gramene" id="AUR62002094-RA">
    <property type="protein sequence ID" value="AUR62002094-RA:cds"/>
    <property type="gene ID" value="AUR62002094"/>
</dbReference>
<dbReference type="InterPro" id="IPR031137">
    <property type="entry name" value="GRF"/>
</dbReference>
<feature type="domain" description="QLQ" evidence="7">
    <location>
        <begin position="11"/>
        <end position="46"/>
    </location>
</feature>
<dbReference type="SMART" id="SM00951">
    <property type="entry name" value="QLQ"/>
    <property type="match status" value="1"/>
</dbReference>
<dbReference type="PROSITE" id="PS51667">
    <property type="entry name" value="WRC"/>
    <property type="match status" value="1"/>
</dbReference>
<dbReference type="OrthoDB" id="1927209at2759"/>
<dbReference type="Pfam" id="PF08879">
    <property type="entry name" value="WRC"/>
    <property type="match status" value="1"/>
</dbReference>
<dbReference type="Pfam" id="PF08880">
    <property type="entry name" value="QLQ"/>
    <property type="match status" value="1"/>
</dbReference>
<dbReference type="PROSITE" id="PS51666">
    <property type="entry name" value="QLQ"/>
    <property type="match status" value="1"/>
</dbReference>
<proteinExistence type="inferred from homology"/>
<evidence type="ECO:0000256" key="4">
    <source>
        <dbReference type="PROSITE-ProRule" id="PRU01002"/>
    </source>
</evidence>
<feature type="compositionally biased region" description="Low complexity" evidence="6">
    <location>
        <begin position="226"/>
        <end position="240"/>
    </location>
</feature>
<reference evidence="9" key="1">
    <citation type="journal article" date="2017" name="Nature">
        <title>The genome of Chenopodium quinoa.</title>
        <authorList>
            <person name="Jarvis D.E."/>
            <person name="Ho Y.S."/>
            <person name="Lightfoot D.J."/>
            <person name="Schmoeckel S.M."/>
            <person name="Li B."/>
            <person name="Borm T.J.A."/>
            <person name="Ohyanagi H."/>
            <person name="Mineta K."/>
            <person name="Michell C.T."/>
            <person name="Saber N."/>
            <person name="Kharbatia N.M."/>
            <person name="Rupper R.R."/>
            <person name="Sharp A.R."/>
            <person name="Dally N."/>
            <person name="Boughton B.A."/>
            <person name="Woo Y.H."/>
            <person name="Gao G."/>
            <person name="Schijlen E.G.W.M."/>
            <person name="Guo X."/>
            <person name="Momin A.A."/>
            <person name="Negrao S."/>
            <person name="Al-Babili S."/>
            <person name="Gehring C."/>
            <person name="Roessner U."/>
            <person name="Jung C."/>
            <person name="Murphy K."/>
            <person name="Arold S.T."/>
            <person name="Gojobori T."/>
            <person name="van der Linden C.G."/>
            <person name="van Loo E.N."/>
            <person name="Jellen E.N."/>
            <person name="Maughan P.J."/>
            <person name="Tester M."/>
        </authorList>
    </citation>
    <scope>NUCLEOTIDE SEQUENCE [LARGE SCALE GENOMIC DNA]</scope>
    <source>
        <strain evidence="9">cv. PI 614886</strain>
    </source>
</reference>
<protein>
    <recommendedName>
        <fullName evidence="5">Growth-regulating factor</fullName>
    </recommendedName>
</protein>
<comment type="caution">
    <text evidence="4">Lacks conserved residue(s) required for the propagation of feature annotation.</text>
</comment>
<sequence length="331" mass="36644">MNRGGSEGVSPFTVSQWQELEHQALIYKYLIAGLSVPPDLVLPIQNSFGTSSSAFFHRPTLGYCGRENSLYGIGIGIGYGKKIDPEPGRCRRTDGKKWRCAKEAYPDSKYCERHMNRGRSRSRKHVESNPFSSSSSTTTSVSVLNQSLPLKFNAFASASNAAAPTSNPNQSQFQLDSIPYAIPTKQYSRHLQGSKPEAGDNRSFSQCSGGNRSLIMDSALDNTWPSLSPQMSSLSQSKPMDNSSLHDDYSHRSFINCEFGQPQSVKQGNRSLHPFFEEWPNTREAWSGLEDERANQVSFSTTQLSISVPMTTTDFSASPRSPQGEVTLFIK</sequence>
<dbReference type="GO" id="GO:0005524">
    <property type="term" value="F:ATP binding"/>
    <property type="evidence" value="ECO:0007669"/>
    <property type="project" value="UniProtKB-UniRule"/>
</dbReference>
<feature type="region of interest" description="Disordered" evidence="6">
    <location>
        <begin position="114"/>
        <end position="138"/>
    </location>
</feature>
<evidence type="ECO:0000313" key="10">
    <source>
        <dbReference type="Proteomes" id="UP000596660"/>
    </source>
</evidence>
<comment type="similarity">
    <text evidence="2 5">Belongs to the GRF family.</text>
</comment>
<name>A0A803KST6_CHEQI</name>
<evidence type="ECO:0000259" key="7">
    <source>
        <dbReference type="PROSITE" id="PS51666"/>
    </source>
</evidence>
<dbReference type="Proteomes" id="UP000596660">
    <property type="component" value="Unplaced"/>
</dbReference>
<comment type="function">
    <text evidence="5">Transcription activator.</text>
</comment>
<dbReference type="KEGG" id="cqi:110718234"/>
<feature type="domain" description="WRC" evidence="8">
    <location>
        <begin position="84"/>
        <end position="128"/>
    </location>
</feature>
<evidence type="ECO:0000256" key="5">
    <source>
        <dbReference type="RuleBase" id="RU367127"/>
    </source>
</evidence>
<dbReference type="GO" id="GO:0005634">
    <property type="term" value="C:nucleus"/>
    <property type="evidence" value="ECO:0007669"/>
    <property type="project" value="UniProtKB-SubCell"/>
</dbReference>
<keyword evidence="3 5" id="KW-0539">Nucleus</keyword>
<reference evidence="9" key="2">
    <citation type="submission" date="2021-03" db="UniProtKB">
        <authorList>
            <consortium name="EnsemblPlants"/>
        </authorList>
    </citation>
    <scope>IDENTIFICATION</scope>
</reference>
<accession>A0A803KST6</accession>
<organism evidence="9 10">
    <name type="scientific">Chenopodium quinoa</name>
    <name type="common">Quinoa</name>
    <dbReference type="NCBI Taxonomy" id="63459"/>
    <lineage>
        <taxon>Eukaryota</taxon>
        <taxon>Viridiplantae</taxon>
        <taxon>Streptophyta</taxon>
        <taxon>Embryophyta</taxon>
        <taxon>Tracheophyta</taxon>
        <taxon>Spermatophyta</taxon>
        <taxon>Magnoliopsida</taxon>
        <taxon>eudicotyledons</taxon>
        <taxon>Gunneridae</taxon>
        <taxon>Pentapetalae</taxon>
        <taxon>Caryophyllales</taxon>
        <taxon>Chenopodiaceae</taxon>
        <taxon>Chenopodioideae</taxon>
        <taxon>Atripliceae</taxon>
        <taxon>Chenopodium</taxon>
    </lineage>
</organism>
<keyword evidence="5" id="KW-0804">Transcription</keyword>
<dbReference type="GeneID" id="110718234"/>
<evidence type="ECO:0000256" key="2">
    <source>
        <dbReference type="ARBA" id="ARBA00008122"/>
    </source>
</evidence>
<dbReference type="PANTHER" id="PTHR31602:SF8">
    <property type="entry name" value="GROWTH-REGULATING FACTOR 5"/>
    <property type="match status" value="1"/>
</dbReference>
<keyword evidence="5" id="KW-0805">Transcription regulation</keyword>
<gene>
    <name evidence="9" type="primary">LOC110718234</name>
</gene>
<evidence type="ECO:0000313" key="9">
    <source>
        <dbReference type="EnsemblPlants" id="AUR62002094-RA:cds"/>
    </source>
</evidence>
<dbReference type="PANTHER" id="PTHR31602">
    <property type="entry name" value="GROWTH-REGULATING FACTOR 5"/>
    <property type="match status" value="1"/>
</dbReference>
<comment type="subcellular location">
    <subcellularLocation>
        <location evidence="1 5">Nucleus</location>
    </subcellularLocation>
</comment>
<evidence type="ECO:0000256" key="3">
    <source>
        <dbReference type="ARBA" id="ARBA00023242"/>
    </source>
</evidence>
<dbReference type="GO" id="GO:0099402">
    <property type="term" value="P:plant organ development"/>
    <property type="evidence" value="ECO:0007669"/>
    <property type="project" value="UniProtKB-ARBA"/>
</dbReference>
<dbReference type="AlphaFoldDB" id="A0A803KST6"/>
<dbReference type="InterPro" id="IPR014978">
    <property type="entry name" value="Gln-Leu-Gln_QLQ"/>
</dbReference>
<dbReference type="EnsemblPlants" id="AUR62002094-RA">
    <property type="protein sequence ID" value="AUR62002094-RA:cds"/>
    <property type="gene ID" value="AUR62002094"/>
</dbReference>
<keyword evidence="10" id="KW-1185">Reference proteome</keyword>
<feature type="region of interest" description="Disordered" evidence="6">
    <location>
        <begin position="188"/>
        <end position="208"/>
    </location>
</feature>
<dbReference type="RefSeq" id="XP_021752749.1">
    <property type="nucleotide sequence ID" value="XM_021897057.1"/>
</dbReference>
<dbReference type="GO" id="GO:0006351">
    <property type="term" value="P:DNA-templated transcription"/>
    <property type="evidence" value="ECO:0007669"/>
    <property type="project" value="UniProtKB-UniRule"/>
</dbReference>
<feature type="region of interest" description="Disordered" evidence="6">
    <location>
        <begin position="226"/>
        <end position="245"/>
    </location>
</feature>
<dbReference type="OMA" id="ENAWPLM"/>
<evidence type="ECO:0000259" key="8">
    <source>
        <dbReference type="PROSITE" id="PS51667"/>
    </source>
</evidence>
<evidence type="ECO:0000256" key="1">
    <source>
        <dbReference type="ARBA" id="ARBA00004123"/>
    </source>
</evidence>
<dbReference type="GO" id="GO:0006355">
    <property type="term" value="P:regulation of DNA-templated transcription"/>
    <property type="evidence" value="ECO:0007669"/>
    <property type="project" value="InterPro"/>
</dbReference>
<dbReference type="InterPro" id="IPR014977">
    <property type="entry name" value="WRC_dom"/>
</dbReference>